<evidence type="ECO:0000313" key="4">
    <source>
        <dbReference type="Proteomes" id="UP001646141"/>
    </source>
</evidence>
<dbReference type="EMBL" id="QYAD01000003">
    <property type="protein sequence ID" value="MBL3690104.1"/>
    <property type="molecule type" value="Genomic_DNA"/>
</dbReference>
<dbReference type="InterPro" id="IPR016181">
    <property type="entry name" value="Acyl_CoA_acyltransferase"/>
</dbReference>
<dbReference type="SUPFAM" id="SSF55729">
    <property type="entry name" value="Acyl-CoA N-acyltransferases (Nat)"/>
    <property type="match status" value="1"/>
</dbReference>
<dbReference type="PANTHER" id="PTHR42791">
    <property type="entry name" value="GNAT FAMILY ACETYLTRANSFERASE"/>
    <property type="match status" value="1"/>
</dbReference>
<dbReference type="CDD" id="cd04301">
    <property type="entry name" value="NAT_SF"/>
    <property type="match status" value="1"/>
</dbReference>
<dbReference type="InterPro" id="IPR000182">
    <property type="entry name" value="GNAT_dom"/>
</dbReference>
<evidence type="ECO:0000313" key="3">
    <source>
        <dbReference type="EMBL" id="MBL3690104.1"/>
    </source>
</evidence>
<dbReference type="Pfam" id="PF00583">
    <property type="entry name" value="Acetyltransf_1"/>
    <property type="match status" value="1"/>
</dbReference>
<reference evidence="3 4" key="1">
    <citation type="submission" date="2018-09" db="EMBL/GenBank/DDBJ databases">
        <title>Comparative genomics of Leucobacter spp.</title>
        <authorList>
            <person name="Reis A.C."/>
            <person name="Kolvenbach B.A."/>
            <person name="Corvini P.F.X."/>
            <person name="Nunes O.C."/>
        </authorList>
    </citation>
    <scope>NUCLEOTIDE SEQUENCE [LARGE SCALE GENOMIC DNA]</scope>
    <source>
        <strain evidence="3 4">L-1</strain>
    </source>
</reference>
<organism evidence="3 4">
    <name type="scientific">Leucobacter chromiireducens subsp. chromiireducens</name>
    <dbReference type="NCBI Taxonomy" id="660067"/>
    <lineage>
        <taxon>Bacteria</taxon>
        <taxon>Bacillati</taxon>
        <taxon>Actinomycetota</taxon>
        <taxon>Actinomycetes</taxon>
        <taxon>Micrococcales</taxon>
        <taxon>Microbacteriaceae</taxon>
        <taxon>Leucobacter</taxon>
    </lineage>
</organism>
<dbReference type="InterPro" id="IPR052523">
    <property type="entry name" value="Trichothecene_AcTrans"/>
</dbReference>
<feature type="region of interest" description="Disordered" evidence="1">
    <location>
        <begin position="1"/>
        <end position="45"/>
    </location>
</feature>
<gene>
    <name evidence="3" type="ORF">D3226_09050</name>
</gene>
<evidence type="ECO:0000259" key="2">
    <source>
        <dbReference type="PROSITE" id="PS51186"/>
    </source>
</evidence>
<dbReference type="Gene3D" id="3.40.630.30">
    <property type="match status" value="1"/>
</dbReference>
<dbReference type="PROSITE" id="PS51186">
    <property type="entry name" value="GNAT"/>
    <property type="match status" value="1"/>
</dbReference>
<accession>A0ABS1SPL4</accession>
<dbReference type="PANTHER" id="PTHR42791:SF1">
    <property type="entry name" value="N-ACETYLTRANSFERASE DOMAIN-CONTAINING PROTEIN"/>
    <property type="match status" value="1"/>
</dbReference>
<proteinExistence type="predicted"/>
<name>A0ABS1SPL4_9MICO</name>
<dbReference type="Proteomes" id="UP001646141">
    <property type="component" value="Unassembled WGS sequence"/>
</dbReference>
<sequence length="260" mass="28353">MARNSSSSCTMRHLLHSPARENEMRTNASTDTKRDTVKNGSPNLAVRQAVPEDLDEMARILTSAFLEDPVWGPAFPDRASRPQVARRYWRFMVGEALRFSTSRVLSGASGEENESAERGAQAPLRAVSVWYPPGEDEISAEAHPAYDALVADLLGAEAAAALDEAGTRFAAARPERPHAYLTLLGVAPEARGGGHGMALLRAALAEYDLAGIPTYLESSNPVNDARYEKLGYRVHARVELADGTRVRTYWREPHPPTATS</sequence>
<protein>
    <submittedName>
        <fullName evidence="3">N-acetyltransferase</fullName>
    </submittedName>
</protein>
<keyword evidence="4" id="KW-1185">Reference proteome</keyword>
<feature type="compositionally biased region" description="Polar residues" evidence="1">
    <location>
        <begin position="1"/>
        <end position="10"/>
    </location>
</feature>
<comment type="caution">
    <text evidence="3">The sequence shown here is derived from an EMBL/GenBank/DDBJ whole genome shotgun (WGS) entry which is preliminary data.</text>
</comment>
<feature type="domain" description="N-acetyltransferase" evidence="2">
    <location>
        <begin position="122"/>
        <end position="255"/>
    </location>
</feature>
<evidence type="ECO:0000256" key="1">
    <source>
        <dbReference type="SAM" id="MobiDB-lite"/>
    </source>
</evidence>